<dbReference type="HOGENOM" id="CLU_2630396_0_0_9"/>
<evidence type="ECO:0000313" key="2">
    <source>
        <dbReference type="Proteomes" id="UP000005178"/>
    </source>
</evidence>
<reference evidence="1" key="2">
    <citation type="submission" date="2013-08" db="EMBL/GenBank/DDBJ databases">
        <title>Draft genome sequence of Anaerofustis stercorihominis (DSM 17244).</title>
        <authorList>
            <person name="Sudarsanam P."/>
            <person name="Ley R."/>
            <person name="Guruge J."/>
            <person name="Turnbaugh P.J."/>
            <person name="Mahowald M."/>
            <person name="Liep D."/>
            <person name="Gordon J."/>
        </authorList>
    </citation>
    <scope>NUCLEOTIDE SEQUENCE</scope>
    <source>
        <strain evidence="1">DSM 17244</strain>
    </source>
</reference>
<evidence type="ECO:0000313" key="1">
    <source>
        <dbReference type="EMBL" id="EDS71923.1"/>
    </source>
</evidence>
<dbReference type="Proteomes" id="UP000005178">
    <property type="component" value="Unassembled WGS sequence"/>
</dbReference>
<name>B1C8L3_9FIRM</name>
<keyword evidence="2" id="KW-1185">Reference proteome</keyword>
<organism evidence="1 2">
    <name type="scientific">Anaerofustis stercorihominis DSM 17244</name>
    <dbReference type="NCBI Taxonomy" id="445971"/>
    <lineage>
        <taxon>Bacteria</taxon>
        <taxon>Bacillati</taxon>
        <taxon>Bacillota</taxon>
        <taxon>Clostridia</taxon>
        <taxon>Eubacteriales</taxon>
        <taxon>Eubacteriaceae</taxon>
        <taxon>Anaerofustis</taxon>
    </lineage>
</organism>
<dbReference type="EMBL" id="ABIL02000006">
    <property type="protein sequence ID" value="EDS71923.1"/>
    <property type="molecule type" value="Genomic_DNA"/>
</dbReference>
<gene>
    <name evidence="1" type="ORF">ANASTE_01627</name>
</gene>
<accession>B1C8L3</accession>
<comment type="caution">
    <text evidence="1">The sequence shown here is derived from an EMBL/GenBank/DDBJ whole genome shotgun (WGS) entry which is preliminary data.</text>
</comment>
<dbReference type="AlphaFoldDB" id="B1C8L3"/>
<dbReference type="STRING" id="445971.ANASTE_01627"/>
<reference evidence="1" key="1">
    <citation type="submission" date="2008-01" db="EMBL/GenBank/DDBJ databases">
        <authorList>
            <person name="Fulton L."/>
            <person name="Clifton S."/>
            <person name="Fulton B."/>
            <person name="Xu J."/>
            <person name="Minx P."/>
            <person name="Pepin K.H."/>
            <person name="Johnson M."/>
            <person name="Thiruvilangam P."/>
            <person name="Bhonagiri V."/>
            <person name="Nash W.E."/>
            <person name="Mardis E.R."/>
            <person name="Wilson R.K."/>
        </authorList>
    </citation>
    <scope>NUCLEOTIDE SEQUENCE [LARGE SCALE GENOMIC DNA]</scope>
    <source>
        <strain evidence="1">DSM 17244</strain>
    </source>
</reference>
<proteinExistence type="predicted"/>
<protein>
    <submittedName>
        <fullName evidence="1">Uncharacterized protein</fullName>
    </submittedName>
</protein>
<sequence>MELLRNYGSLLFVLDIYLHFLVKRENTIIPIGVVQYKKTGFYFYTNADCVNFAFQCTYAGGKKMNKTWYHKSHKVKN</sequence>